<dbReference type="InParanoid" id="Q22RK8"/>
<dbReference type="eggNOG" id="KOG1065">
    <property type="taxonomic scope" value="Eukaryota"/>
</dbReference>
<dbReference type="CDD" id="cd14752">
    <property type="entry name" value="GH31_N"/>
    <property type="match status" value="1"/>
</dbReference>
<dbReference type="InterPro" id="IPR030458">
    <property type="entry name" value="Glyco_hydro_31_AS"/>
</dbReference>
<dbReference type="OMA" id="YKGAVWP"/>
<keyword evidence="2 6" id="KW-0378">Hydrolase</keyword>
<evidence type="ECO:0000313" key="12">
    <source>
        <dbReference type="Proteomes" id="UP000009168"/>
    </source>
</evidence>
<feature type="domain" description="Glycoside hydrolase family 31 N-terminal" evidence="9">
    <location>
        <begin position="110"/>
        <end position="251"/>
    </location>
</feature>
<dbReference type="GO" id="GO:0004553">
    <property type="term" value="F:hydrolase activity, hydrolyzing O-glycosyl compounds"/>
    <property type="evidence" value="ECO:0007669"/>
    <property type="project" value="InterPro"/>
</dbReference>
<keyword evidence="3" id="KW-0325">Glycoprotein</keyword>
<feature type="transmembrane region" description="Helical" evidence="7">
    <location>
        <begin position="7"/>
        <end position="25"/>
    </location>
</feature>
<proteinExistence type="inferred from homology"/>
<dbReference type="Gene3D" id="2.60.40.1180">
    <property type="entry name" value="Golgi alpha-mannosidase II"/>
    <property type="match status" value="1"/>
</dbReference>
<evidence type="ECO:0000256" key="2">
    <source>
        <dbReference type="ARBA" id="ARBA00022801"/>
    </source>
</evidence>
<organism evidence="11 12">
    <name type="scientific">Tetrahymena thermophila (strain SB210)</name>
    <dbReference type="NCBI Taxonomy" id="312017"/>
    <lineage>
        <taxon>Eukaryota</taxon>
        <taxon>Sar</taxon>
        <taxon>Alveolata</taxon>
        <taxon>Ciliophora</taxon>
        <taxon>Intramacronucleata</taxon>
        <taxon>Oligohymenophorea</taxon>
        <taxon>Hymenostomatida</taxon>
        <taxon>Tetrahymenina</taxon>
        <taxon>Tetrahymenidae</taxon>
        <taxon>Tetrahymena</taxon>
    </lineage>
</organism>
<dbReference type="CDD" id="cd06602">
    <property type="entry name" value="GH31_MGAM_SI_GAA"/>
    <property type="match status" value="1"/>
</dbReference>
<reference evidence="12" key="1">
    <citation type="journal article" date="2006" name="PLoS Biol.">
        <title>Macronuclear genome sequence of the ciliate Tetrahymena thermophila, a model eukaryote.</title>
        <authorList>
            <person name="Eisen J.A."/>
            <person name="Coyne R.S."/>
            <person name="Wu M."/>
            <person name="Wu D."/>
            <person name="Thiagarajan M."/>
            <person name="Wortman J.R."/>
            <person name="Badger J.H."/>
            <person name="Ren Q."/>
            <person name="Amedeo P."/>
            <person name="Jones K.M."/>
            <person name="Tallon L.J."/>
            <person name="Delcher A.L."/>
            <person name="Salzberg S.L."/>
            <person name="Silva J.C."/>
            <person name="Haas B.J."/>
            <person name="Majoros W.H."/>
            <person name="Farzad M."/>
            <person name="Carlton J.M."/>
            <person name="Smith R.K. Jr."/>
            <person name="Garg J."/>
            <person name="Pearlman R.E."/>
            <person name="Karrer K.M."/>
            <person name="Sun L."/>
            <person name="Manning G."/>
            <person name="Elde N.C."/>
            <person name="Turkewitz A.P."/>
            <person name="Asai D.J."/>
            <person name="Wilkes D.E."/>
            <person name="Wang Y."/>
            <person name="Cai H."/>
            <person name="Collins K."/>
            <person name="Stewart B.A."/>
            <person name="Lee S.R."/>
            <person name="Wilamowska K."/>
            <person name="Weinberg Z."/>
            <person name="Ruzzo W.L."/>
            <person name="Wloga D."/>
            <person name="Gaertig J."/>
            <person name="Frankel J."/>
            <person name="Tsao C.-C."/>
            <person name="Gorovsky M.A."/>
            <person name="Keeling P.J."/>
            <person name="Waller R.F."/>
            <person name="Patron N.J."/>
            <person name="Cherry J.M."/>
            <person name="Stover N.A."/>
            <person name="Krieger C.J."/>
            <person name="del Toro C."/>
            <person name="Ryder H.F."/>
            <person name="Williamson S.C."/>
            <person name="Barbeau R.A."/>
            <person name="Hamilton E.P."/>
            <person name="Orias E."/>
        </authorList>
    </citation>
    <scope>NUCLEOTIDE SEQUENCE [LARGE SCALE GENOMIC DNA]</scope>
    <source>
        <strain evidence="12">SB210</strain>
    </source>
</reference>
<evidence type="ECO:0000259" key="9">
    <source>
        <dbReference type="Pfam" id="PF13802"/>
    </source>
</evidence>
<name>Q22RK8_TETTS</name>
<dbReference type="Pfam" id="PF01055">
    <property type="entry name" value="Glyco_hydro_31_2nd"/>
    <property type="match status" value="1"/>
</dbReference>
<dbReference type="SUPFAM" id="SSF74650">
    <property type="entry name" value="Galactose mutarotase-like"/>
    <property type="match status" value="1"/>
</dbReference>
<dbReference type="Gene3D" id="2.60.40.1760">
    <property type="entry name" value="glycosyl hydrolase (family 31)"/>
    <property type="match status" value="1"/>
</dbReference>
<dbReference type="GO" id="GO:0005975">
    <property type="term" value="P:carbohydrate metabolic process"/>
    <property type="evidence" value="ECO:0007669"/>
    <property type="project" value="InterPro"/>
</dbReference>
<keyword evidence="7" id="KW-0812">Transmembrane</keyword>
<keyword evidence="7" id="KW-1133">Transmembrane helix</keyword>
<dbReference type="SUPFAM" id="SSF51011">
    <property type="entry name" value="Glycosyl hydrolase domain"/>
    <property type="match status" value="1"/>
</dbReference>
<dbReference type="OrthoDB" id="440381at2759"/>
<protein>
    <recommendedName>
        <fullName evidence="5">Maltase</fullName>
    </recommendedName>
</protein>
<dbReference type="Gene3D" id="3.20.20.80">
    <property type="entry name" value="Glycosidases"/>
    <property type="match status" value="1"/>
</dbReference>
<dbReference type="GeneID" id="7823253"/>
<gene>
    <name evidence="11" type="ORF">TTHERM_00013800</name>
</gene>
<sequence length="901" mass="104140">MLSKSKICVILGSLLAIIGVLFLLYKSDDISVYVQGHRINKFTKHAGHYIMSSVEKESDDGSFSVILKWKPGILEQELKISPVLKDLRATFKVDANNECEFKITDLQDSRFQLPENEPFPFTKQRQGTKDKESNLFETEISQVGQKFYFELRRKQTQEIIFSTRNHPIYFTDKYLEISTNLDESMIFGLGDRRTDFIIKSGKYSFWTSDAVKIDDGTPGNQLYGFHPMYLRRDIKSNQFHVTLFRNAYGHQVDYKQHSHLTYKCIGGNIDFKFFIGDSNPETSIKLYHNYINGWVLHPFWVQGFHQCRWGYKNSDQLMDVWNSYNKYNIPLDSLWTDIDYMYKYQDFTIDFEKFNLQQMQQIYNLSDPNGVHWSSIVDVGIALESDAAYRGIDMNVFIQSGRTNKTFIGKVWPGETYFPDFNHPNSTDYWYEGLKNLTSFGLQQDGIWIDMNEFDSFVSGEIIPNQTIMDKILDYLAIAPPSLPFNPLGMEQIDHKTLSLSAKHYSGENALLVNATNNYTITQYDVHNLNGFGEGLATYRAAKRLGRKLTFILSRSTMFGSGRYVQHWNGDADSTWEYMRYSIPAIMNFNMYGIPFNGDDICGLFQDVTAELCARWQQLGSLYPFSRNHNGDNSISQEPYAFPDSPYVLSSTIKTLNIRYQLLKFYYHLFVKANGAGTIFRPLFWQYPADNQAYQQDMQFMIGDYLMAAPVMEQGDESQQVTYSCFYVPQNAVFYDFYNQTQIKSGKYCQNISFDAVVPLYIRAGKIVHIQDKTTVLRSRFLDNTFTLMVALNEDSFAEGSILTINDYNDDNNIITNCQESGNCVANILAKGQFKSTNIFELTLQVESESNNTNYQTIYVDKLIVSGISQNGEIYSKTIYLDQKPFVIDRDNITYQLEIQL</sequence>
<keyword evidence="4 6" id="KW-0326">Glycosidase</keyword>
<evidence type="ECO:0000256" key="3">
    <source>
        <dbReference type="ARBA" id="ARBA00023180"/>
    </source>
</evidence>
<dbReference type="InterPro" id="IPR013780">
    <property type="entry name" value="Glyco_hydro_b"/>
</dbReference>
<keyword evidence="7" id="KW-0472">Membrane</keyword>
<dbReference type="InterPro" id="IPR011013">
    <property type="entry name" value="Gal_mutarotase_sf_dom"/>
</dbReference>
<evidence type="ECO:0000313" key="11">
    <source>
        <dbReference type="EMBL" id="EAR88114.2"/>
    </source>
</evidence>
<dbReference type="HOGENOM" id="CLU_000631_11_2_1"/>
<dbReference type="PROSITE" id="PS00129">
    <property type="entry name" value="GLYCOSYL_HYDROL_F31_1"/>
    <property type="match status" value="1"/>
</dbReference>
<dbReference type="InterPro" id="IPR048395">
    <property type="entry name" value="Glyco_hydro_31_C"/>
</dbReference>
<dbReference type="Pfam" id="PF21365">
    <property type="entry name" value="Glyco_hydro_31_3rd"/>
    <property type="match status" value="1"/>
</dbReference>
<dbReference type="PANTHER" id="PTHR22762">
    <property type="entry name" value="ALPHA-GLUCOSIDASE"/>
    <property type="match status" value="1"/>
</dbReference>
<accession>Q22RK8</accession>
<dbReference type="KEGG" id="tet:TTHERM_00013800"/>
<dbReference type="RefSeq" id="XP_001008359.2">
    <property type="nucleotide sequence ID" value="XM_001008359.2"/>
</dbReference>
<evidence type="ECO:0000259" key="8">
    <source>
        <dbReference type="Pfam" id="PF01055"/>
    </source>
</evidence>
<dbReference type="InterPro" id="IPR000322">
    <property type="entry name" value="Glyco_hydro_31_TIM"/>
</dbReference>
<dbReference type="GO" id="GO:0030246">
    <property type="term" value="F:carbohydrate binding"/>
    <property type="evidence" value="ECO:0007669"/>
    <property type="project" value="InterPro"/>
</dbReference>
<evidence type="ECO:0000256" key="6">
    <source>
        <dbReference type="RuleBase" id="RU361185"/>
    </source>
</evidence>
<comment type="similarity">
    <text evidence="1 6">Belongs to the glycosyl hydrolase 31 family.</text>
</comment>
<evidence type="ECO:0000256" key="7">
    <source>
        <dbReference type="SAM" id="Phobius"/>
    </source>
</evidence>
<dbReference type="EMBL" id="GG662845">
    <property type="protein sequence ID" value="EAR88114.2"/>
    <property type="molecule type" value="Genomic_DNA"/>
</dbReference>
<dbReference type="Proteomes" id="UP000009168">
    <property type="component" value="Unassembled WGS sequence"/>
</dbReference>
<feature type="domain" description="Glycosyl hydrolase family 31 C-terminal" evidence="10">
    <location>
        <begin position="678"/>
        <end position="768"/>
    </location>
</feature>
<dbReference type="STRING" id="312017.Q22RK8"/>
<dbReference type="PANTHER" id="PTHR22762:SF133">
    <property type="entry name" value="P-TYPE DOMAIN-CONTAINING PROTEIN"/>
    <property type="match status" value="1"/>
</dbReference>
<keyword evidence="12" id="KW-1185">Reference proteome</keyword>
<evidence type="ECO:0000259" key="10">
    <source>
        <dbReference type="Pfam" id="PF21365"/>
    </source>
</evidence>
<dbReference type="InterPro" id="IPR017853">
    <property type="entry name" value="GH"/>
</dbReference>
<dbReference type="InterPro" id="IPR025887">
    <property type="entry name" value="Glyco_hydro_31_N_dom"/>
</dbReference>
<evidence type="ECO:0000256" key="1">
    <source>
        <dbReference type="ARBA" id="ARBA00007806"/>
    </source>
</evidence>
<feature type="domain" description="Glycoside hydrolase family 31 TIM barrel" evidence="8">
    <location>
        <begin position="296"/>
        <end position="669"/>
    </location>
</feature>
<evidence type="ECO:0000256" key="5">
    <source>
        <dbReference type="ARBA" id="ARBA00041343"/>
    </source>
</evidence>
<dbReference type="SUPFAM" id="SSF51445">
    <property type="entry name" value="(Trans)glycosidases"/>
    <property type="match status" value="1"/>
</dbReference>
<dbReference type="Pfam" id="PF13802">
    <property type="entry name" value="Gal_mutarotas_2"/>
    <property type="match status" value="1"/>
</dbReference>
<evidence type="ECO:0000256" key="4">
    <source>
        <dbReference type="ARBA" id="ARBA00023295"/>
    </source>
</evidence>
<dbReference type="AlphaFoldDB" id="Q22RK8"/>